<feature type="compositionally biased region" description="Low complexity" evidence="9">
    <location>
        <begin position="148"/>
        <end position="160"/>
    </location>
</feature>
<keyword evidence="4" id="KW-0808">Transferase</keyword>
<evidence type="ECO:0000256" key="5">
    <source>
        <dbReference type="ARBA" id="ARBA00022741"/>
    </source>
</evidence>
<sequence>MFYTVLVPLFWVTGRYAKVRRDYPVGLEERAEGLERERDARAHAAIPAERARIARETHDVVARNLSVIVVQADGATCAIDSAPARAKRGPGDDRRDRAGGARRAARDTRGAPRGRARRGVRARARCAEPGTAGRPDAPRRTAGGAGRGRAVARTANAAPGARERPGPRRPGRATGAARNRGPRGGAGGG</sequence>
<dbReference type="PANTHER" id="PTHR24421:SF10">
    <property type="entry name" value="NITRATE_NITRITE SENSOR PROTEIN NARQ"/>
    <property type="match status" value="1"/>
</dbReference>
<feature type="region of interest" description="Disordered" evidence="9">
    <location>
        <begin position="81"/>
        <end position="189"/>
    </location>
</feature>
<evidence type="ECO:0000256" key="4">
    <source>
        <dbReference type="ARBA" id="ARBA00022679"/>
    </source>
</evidence>
<evidence type="ECO:0000256" key="8">
    <source>
        <dbReference type="ARBA" id="ARBA00023012"/>
    </source>
</evidence>
<proteinExistence type="predicted"/>
<evidence type="ECO:0000256" key="9">
    <source>
        <dbReference type="SAM" id="MobiDB-lite"/>
    </source>
</evidence>
<keyword evidence="6 11" id="KW-0418">Kinase</keyword>
<evidence type="ECO:0000256" key="3">
    <source>
        <dbReference type="ARBA" id="ARBA00022553"/>
    </source>
</evidence>
<dbReference type="EMBL" id="JBHSFQ010000008">
    <property type="protein sequence ID" value="MFC4562426.1"/>
    <property type="molecule type" value="Genomic_DNA"/>
</dbReference>
<evidence type="ECO:0000256" key="2">
    <source>
        <dbReference type="ARBA" id="ARBA00012438"/>
    </source>
</evidence>
<keyword evidence="12" id="KW-1185">Reference proteome</keyword>
<dbReference type="PANTHER" id="PTHR24421">
    <property type="entry name" value="NITRATE/NITRITE SENSOR PROTEIN NARX-RELATED"/>
    <property type="match status" value="1"/>
</dbReference>
<evidence type="ECO:0000256" key="6">
    <source>
        <dbReference type="ARBA" id="ARBA00022777"/>
    </source>
</evidence>
<comment type="caution">
    <text evidence="11">The sequence shown here is derived from an EMBL/GenBank/DDBJ whole genome shotgun (WGS) entry which is preliminary data.</text>
</comment>
<keyword evidence="3" id="KW-0597">Phosphoprotein</keyword>
<dbReference type="Pfam" id="PF07730">
    <property type="entry name" value="HisKA_3"/>
    <property type="match status" value="1"/>
</dbReference>
<keyword evidence="8" id="KW-0902">Two-component regulatory system</keyword>
<feature type="compositionally biased region" description="Basic and acidic residues" evidence="9">
    <location>
        <begin position="89"/>
        <end position="110"/>
    </location>
</feature>
<evidence type="ECO:0000259" key="10">
    <source>
        <dbReference type="Pfam" id="PF07730"/>
    </source>
</evidence>
<accession>A0ABV9DU53</accession>
<dbReference type="GO" id="GO:0016301">
    <property type="term" value="F:kinase activity"/>
    <property type="evidence" value="ECO:0007669"/>
    <property type="project" value="UniProtKB-KW"/>
</dbReference>
<feature type="compositionally biased region" description="Basic residues" evidence="9">
    <location>
        <begin position="112"/>
        <end position="124"/>
    </location>
</feature>
<evidence type="ECO:0000313" key="11">
    <source>
        <dbReference type="EMBL" id="MFC4562426.1"/>
    </source>
</evidence>
<dbReference type="EC" id="2.7.13.3" evidence="2"/>
<dbReference type="Gene3D" id="1.20.5.1930">
    <property type="match status" value="1"/>
</dbReference>
<protein>
    <recommendedName>
        <fullName evidence="2">histidine kinase</fullName>
        <ecNumber evidence="2">2.7.13.3</ecNumber>
    </recommendedName>
</protein>
<dbReference type="Proteomes" id="UP001595923">
    <property type="component" value="Unassembled WGS sequence"/>
</dbReference>
<reference evidence="12" key="1">
    <citation type="journal article" date="2019" name="Int. J. Syst. Evol. Microbiol.">
        <title>The Global Catalogue of Microorganisms (GCM) 10K type strain sequencing project: providing services to taxonomists for standard genome sequencing and annotation.</title>
        <authorList>
            <consortium name="The Broad Institute Genomics Platform"/>
            <consortium name="The Broad Institute Genome Sequencing Center for Infectious Disease"/>
            <person name="Wu L."/>
            <person name="Ma J."/>
        </authorList>
    </citation>
    <scope>NUCLEOTIDE SEQUENCE [LARGE SCALE GENOMIC DNA]</scope>
    <source>
        <strain evidence="12">XZYJ18</strain>
    </source>
</reference>
<feature type="domain" description="Signal transduction histidine kinase subgroup 3 dimerisation and phosphoacceptor" evidence="10">
    <location>
        <begin position="49"/>
        <end position="87"/>
    </location>
</feature>
<keyword evidence="7" id="KW-0067">ATP-binding</keyword>
<organism evidence="11 12">
    <name type="scientific">Nocardiopsis mangrovi</name>
    <dbReference type="NCBI Taxonomy" id="1179818"/>
    <lineage>
        <taxon>Bacteria</taxon>
        <taxon>Bacillati</taxon>
        <taxon>Actinomycetota</taxon>
        <taxon>Actinomycetes</taxon>
        <taxon>Streptosporangiales</taxon>
        <taxon>Nocardiopsidaceae</taxon>
        <taxon>Nocardiopsis</taxon>
    </lineage>
</organism>
<comment type="catalytic activity">
    <reaction evidence="1">
        <text>ATP + protein L-histidine = ADP + protein N-phospho-L-histidine.</text>
        <dbReference type="EC" id="2.7.13.3"/>
    </reaction>
</comment>
<dbReference type="RefSeq" id="WP_378573788.1">
    <property type="nucleotide sequence ID" value="NZ_JBHSFQ010000008.1"/>
</dbReference>
<evidence type="ECO:0000256" key="1">
    <source>
        <dbReference type="ARBA" id="ARBA00000085"/>
    </source>
</evidence>
<evidence type="ECO:0000313" key="12">
    <source>
        <dbReference type="Proteomes" id="UP001595923"/>
    </source>
</evidence>
<keyword evidence="5" id="KW-0547">Nucleotide-binding</keyword>
<gene>
    <name evidence="11" type="ORF">ACFO4E_11235</name>
</gene>
<evidence type="ECO:0000256" key="7">
    <source>
        <dbReference type="ARBA" id="ARBA00022840"/>
    </source>
</evidence>
<dbReference type="InterPro" id="IPR050482">
    <property type="entry name" value="Sensor_HK_TwoCompSys"/>
</dbReference>
<name>A0ABV9DU53_9ACTN</name>
<dbReference type="InterPro" id="IPR011712">
    <property type="entry name" value="Sig_transdc_His_kin_sub3_dim/P"/>
</dbReference>